<dbReference type="PANTHER" id="PTHR17985">
    <property type="entry name" value="SER/THR-RICH PROTEIN T10 IN DGCR REGION"/>
    <property type="match status" value="1"/>
</dbReference>
<evidence type="ECO:0000313" key="2">
    <source>
        <dbReference type="Proteomes" id="UP000002221"/>
    </source>
</evidence>
<dbReference type="InterPro" id="IPR008551">
    <property type="entry name" value="TANGO2"/>
</dbReference>
<keyword evidence="2" id="KW-1185">Reference proteome</keyword>
<dbReference type="PANTHER" id="PTHR17985:SF8">
    <property type="entry name" value="TRANSPORT AND GOLGI ORGANIZATION PROTEIN 2 HOMOLOG"/>
    <property type="match status" value="1"/>
</dbReference>
<reference evidence="1 2" key="1">
    <citation type="journal article" date="2009" name="Stand. Genomic Sci.">
        <title>Complete genome sequence of Rhodothermus marinus type strain (R-10).</title>
        <authorList>
            <person name="Nolan M."/>
            <person name="Tindall B.J."/>
            <person name="Pomrenke H."/>
            <person name="Lapidus A."/>
            <person name="Copeland A."/>
            <person name="Glavina Del Rio T."/>
            <person name="Lucas S."/>
            <person name="Chen F."/>
            <person name="Tice H."/>
            <person name="Cheng J.F."/>
            <person name="Saunders E."/>
            <person name="Han C."/>
            <person name="Bruce D."/>
            <person name="Goodwin L."/>
            <person name="Chain P."/>
            <person name="Pitluck S."/>
            <person name="Ovchinikova G."/>
            <person name="Pati A."/>
            <person name="Ivanova N."/>
            <person name="Mavromatis K."/>
            <person name="Chen A."/>
            <person name="Palaniappan K."/>
            <person name="Land M."/>
            <person name="Hauser L."/>
            <person name="Chang Y.J."/>
            <person name="Jeffries C.D."/>
            <person name="Brettin T."/>
            <person name="Goker M."/>
            <person name="Bristow J."/>
            <person name="Eisen J.A."/>
            <person name="Markowitz V."/>
            <person name="Hugenholtz P."/>
            <person name="Kyrpides N.C."/>
            <person name="Klenk H.P."/>
            <person name="Detter J.C."/>
        </authorList>
    </citation>
    <scope>NUCLEOTIDE SEQUENCE [LARGE SCALE GENOMIC DNA]</scope>
    <source>
        <strain evidence="2">ATCC 43812 / DSM 4252 / R-10</strain>
    </source>
</reference>
<name>D0MHY7_RHOM4</name>
<dbReference type="OrthoDB" id="4380123at2"/>
<proteinExistence type="predicted"/>
<dbReference type="STRING" id="518766.Rmar_1205"/>
<dbReference type="eggNOG" id="COG3332">
    <property type="taxonomic scope" value="Bacteria"/>
</dbReference>
<protein>
    <recommendedName>
        <fullName evidence="3">NRDE family protein</fullName>
    </recommendedName>
</protein>
<dbReference type="KEGG" id="rmr:Rmar_1205"/>
<accession>D0MHY7</accession>
<dbReference type="Pfam" id="PF05742">
    <property type="entry name" value="TANGO2"/>
    <property type="match status" value="1"/>
</dbReference>
<organism evidence="1 2">
    <name type="scientific">Rhodothermus marinus (strain ATCC 43812 / DSM 4252 / R-10)</name>
    <name type="common">Rhodothermus obamensis</name>
    <dbReference type="NCBI Taxonomy" id="518766"/>
    <lineage>
        <taxon>Bacteria</taxon>
        <taxon>Pseudomonadati</taxon>
        <taxon>Rhodothermota</taxon>
        <taxon>Rhodothermia</taxon>
        <taxon>Rhodothermales</taxon>
        <taxon>Rhodothermaceae</taxon>
        <taxon>Rhodothermus</taxon>
    </lineage>
</organism>
<sequence length="256" mass="28684">MCLVLWAYRRHPRYRLVLAANRDEFYVRPSAPAHRWPEAPEVLAGRDLEAGGTWLGVSERGRLALVTNYREPDRRAVGRRSRGWLTRDFLLGSEAPAAYLERVLAEGNAYNGFNLLVGDTETLAYGSNRSDGIRVLAPGLYGLSNHLLGTRWPKVTRGLAAFTSLLQEDSIDPEALLALLADRTPAPDETLPRTGLDLEWERRLSAIFVATPAYGTRSSTVLLWEQDGKLTFVERTYGPGGRPLETRTYRMKCPAR</sequence>
<dbReference type="HOGENOM" id="CLU_047037_1_1_10"/>
<gene>
    <name evidence="1" type="ordered locus">Rmar_1205</name>
</gene>
<evidence type="ECO:0008006" key="3">
    <source>
        <dbReference type="Google" id="ProtNLM"/>
    </source>
</evidence>
<dbReference type="AlphaFoldDB" id="D0MHY7"/>
<evidence type="ECO:0000313" key="1">
    <source>
        <dbReference type="EMBL" id="ACY48095.1"/>
    </source>
</evidence>
<dbReference type="Proteomes" id="UP000002221">
    <property type="component" value="Chromosome"/>
</dbReference>
<dbReference type="RefSeq" id="WP_012843707.1">
    <property type="nucleotide sequence ID" value="NC_013501.1"/>
</dbReference>
<dbReference type="EMBL" id="CP001807">
    <property type="protein sequence ID" value="ACY48095.1"/>
    <property type="molecule type" value="Genomic_DNA"/>
</dbReference>